<proteinExistence type="predicted"/>
<dbReference type="Proteomes" id="UP000246278">
    <property type="component" value="Unassembled WGS sequence"/>
</dbReference>
<gene>
    <name evidence="2" type="ORF">CR164_06170</name>
</gene>
<keyword evidence="1" id="KW-0472">Membrane</keyword>
<dbReference type="AlphaFoldDB" id="A0A317T5K3"/>
<dbReference type="Gene3D" id="1.20.1640.10">
    <property type="entry name" value="Multidrug efflux transporter AcrB transmembrane domain"/>
    <property type="match status" value="1"/>
</dbReference>
<name>A0A317T5K3_9CHLB</name>
<dbReference type="RefSeq" id="WP_239994485.1">
    <property type="nucleotide sequence ID" value="NZ_PDNZ01000004.1"/>
</dbReference>
<feature type="transmembrane region" description="Helical" evidence="1">
    <location>
        <begin position="49"/>
        <end position="72"/>
    </location>
</feature>
<comment type="caution">
    <text evidence="2">The sequence shown here is derived from an EMBL/GenBank/DDBJ whole genome shotgun (WGS) entry which is preliminary data.</text>
</comment>
<dbReference type="SUPFAM" id="SSF82866">
    <property type="entry name" value="Multidrug efflux transporter AcrB transmembrane domain"/>
    <property type="match status" value="1"/>
</dbReference>
<dbReference type="EMBL" id="PDNZ01000004">
    <property type="protein sequence ID" value="PWW81943.1"/>
    <property type="molecule type" value="Genomic_DNA"/>
</dbReference>
<evidence type="ECO:0000313" key="3">
    <source>
        <dbReference type="Proteomes" id="UP000246278"/>
    </source>
</evidence>
<keyword evidence="3" id="KW-1185">Reference proteome</keyword>
<feature type="transmembrane region" description="Helical" evidence="1">
    <location>
        <begin position="6"/>
        <end position="28"/>
    </location>
</feature>
<evidence type="ECO:0000256" key="1">
    <source>
        <dbReference type="SAM" id="Phobius"/>
    </source>
</evidence>
<reference evidence="3" key="1">
    <citation type="submission" date="2017-10" db="EMBL/GenBank/DDBJ databases">
        <authorList>
            <person name="Gaisin V.A."/>
            <person name="Rysina M.S."/>
            <person name="Grouzdev D.S."/>
        </authorList>
    </citation>
    <scope>NUCLEOTIDE SEQUENCE [LARGE SCALE GENOMIC DNA]</scope>
    <source>
        <strain evidence="3">V1</strain>
    </source>
</reference>
<organism evidence="2 3">
    <name type="scientific">Prosthecochloris marina</name>
    <dbReference type="NCBI Taxonomy" id="2017681"/>
    <lineage>
        <taxon>Bacteria</taxon>
        <taxon>Pseudomonadati</taxon>
        <taxon>Chlorobiota</taxon>
        <taxon>Chlorobiia</taxon>
        <taxon>Chlorobiales</taxon>
        <taxon>Chlorobiaceae</taxon>
        <taxon>Prosthecochloris</taxon>
    </lineage>
</organism>
<keyword evidence="1" id="KW-0812">Transmembrane</keyword>
<evidence type="ECO:0000313" key="2">
    <source>
        <dbReference type="EMBL" id="PWW81943.1"/>
    </source>
</evidence>
<sequence>MFSFLGLLGVVGMAGVVVNDSLILVNYLCKSGQSRDVSALVAKGTAGRLCAILLTTVTTAAGLLPLLLTVLAERMPR</sequence>
<accession>A0A317T5K3</accession>
<keyword evidence="1" id="KW-1133">Transmembrane helix</keyword>
<protein>
    <submittedName>
        <fullName evidence="2">Uncharacterized protein</fullName>
    </submittedName>
</protein>